<gene>
    <name evidence="2" type="ORF">NVV43_28085</name>
</gene>
<evidence type="ECO:0000313" key="2">
    <source>
        <dbReference type="EMBL" id="MCR6679326.1"/>
    </source>
</evidence>
<name>A0AAW5MZ45_9ESCH</name>
<protein>
    <recommendedName>
        <fullName evidence="4">Glycosyltransferase RgtA/B/C/D-like domain-containing protein</fullName>
    </recommendedName>
</protein>
<feature type="non-terminal residue" evidence="2">
    <location>
        <position position="1"/>
    </location>
</feature>
<proteinExistence type="predicted"/>
<comment type="caution">
    <text evidence="2">The sequence shown here is derived from an EMBL/GenBank/DDBJ whole genome shotgun (WGS) entry which is preliminary data.</text>
</comment>
<evidence type="ECO:0000256" key="1">
    <source>
        <dbReference type="SAM" id="Phobius"/>
    </source>
</evidence>
<accession>A0AAW5MZ45</accession>
<organism evidence="2 3">
    <name type="scientific">Escherichia marmotae</name>
    <dbReference type="NCBI Taxonomy" id="1499973"/>
    <lineage>
        <taxon>Bacteria</taxon>
        <taxon>Pseudomonadati</taxon>
        <taxon>Pseudomonadota</taxon>
        <taxon>Gammaproteobacteria</taxon>
        <taxon>Enterobacterales</taxon>
        <taxon>Enterobacteriaceae</taxon>
        <taxon>Escherichia</taxon>
    </lineage>
</organism>
<dbReference type="Proteomes" id="UP001206878">
    <property type="component" value="Unassembled WGS sequence"/>
</dbReference>
<reference evidence="2" key="1">
    <citation type="submission" date="2022-07" db="EMBL/GenBank/DDBJ databases">
        <title>Diversity of ethanolamine utilization by human commensal Escherichia coli.</title>
        <authorList>
            <person name="Jubelin G."/>
        </authorList>
    </citation>
    <scope>NUCLEOTIDE SEQUENCE</scope>
    <source>
        <strain evidence="2">S1</strain>
    </source>
</reference>
<dbReference type="EMBL" id="JANPXH010001118">
    <property type="protein sequence ID" value="MCR6679326.1"/>
    <property type="molecule type" value="Genomic_DNA"/>
</dbReference>
<feature type="non-terminal residue" evidence="2">
    <location>
        <position position="84"/>
    </location>
</feature>
<evidence type="ECO:0000313" key="3">
    <source>
        <dbReference type="Proteomes" id="UP001206878"/>
    </source>
</evidence>
<sequence>ALAASRPAAVFAAVATVTVPALSYTSTLMTETLAYPYATLCFFLFVKWFAVRSRGWGAAVVAAALVAPLVRRELAVIPAAFAAA</sequence>
<keyword evidence="1" id="KW-1133">Transmembrane helix</keyword>
<evidence type="ECO:0008006" key="4">
    <source>
        <dbReference type="Google" id="ProtNLM"/>
    </source>
</evidence>
<feature type="transmembrane region" description="Helical" evidence="1">
    <location>
        <begin position="33"/>
        <end position="50"/>
    </location>
</feature>
<dbReference type="AlphaFoldDB" id="A0AAW5MZ45"/>
<keyword evidence="1" id="KW-0472">Membrane</keyword>
<keyword evidence="1" id="KW-0812">Transmembrane</keyword>